<dbReference type="AlphaFoldDB" id="A0A2H0TG75"/>
<proteinExistence type="predicted"/>
<dbReference type="PANTHER" id="PTHR42967">
    <property type="entry name" value="METAL DEPENDENT HYDROLASE"/>
    <property type="match status" value="1"/>
</dbReference>
<dbReference type="InterPro" id="IPR036866">
    <property type="entry name" value="RibonucZ/Hydroxyglut_hydro"/>
</dbReference>
<evidence type="ECO:0008006" key="3">
    <source>
        <dbReference type="Google" id="ProtNLM"/>
    </source>
</evidence>
<accession>A0A2H0TG75</accession>
<dbReference type="Pfam" id="PF13483">
    <property type="entry name" value="Lactamase_B_3"/>
    <property type="match status" value="1"/>
</dbReference>
<sequence length="213" mass="23882">MVITFYGLNCFKITSGSTVIAFDPPSKKSKNKSPYFQTDAVFISHDHEDNNGRDVLHPKDDGLFVVDGPGEYEYKNIEIIGIPSFHDSSHGKKYGRNTIYRVKFEDIILLHMGDFGEKEISSEIKEKINGVDILFIPIGGDEVIDDDAAAEIANQIEPQIIIPMHYPAKNKKVLNDFLDEMGAKGLKAEDKLTIKKKELSETQTKVVVLEPLI</sequence>
<dbReference type="PANTHER" id="PTHR42967:SF1">
    <property type="entry name" value="MBL FOLD METALLO-HYDROLASE"/>
    <property type="match status" value="1"/>
</dbReference>
<dbReference type="Proteomes" id="UP000229383">
    <property type="component" value="Unassembled WGS sequence"/>
</dbReference>
<evidence type="ECO:0000313" key="2">
    <source>
        <dbReference type="Proteomes" id="UP000229383"/>
    </source>
</evidence>
<dbReference type="SUPFAM" id="SSF56281">
    <property type="entry name" value="Metallo-hydrolase/oxidoreductase"/>
    <property type="match status" value="1"/>
</dbReference>
<dbReference type="Gene3D" id="3.60.15.10">
    <property type="entry name" value="Ribonuclease Z/Hydroxyacylglutathione hydrolase-like"/>
    <property type="match status" value="1"/>
</dbReference>
<organism evidence="1 2">
    <name type="scientific">Candidatus Niyogibacteria bacterium CG10_big_fil_rev_8_21_14_0_10_42_19</name>
    <dbReference type="NCBI Taxonomy" id="1974725"/>
    <lineage>
        <taxon>Bacteria</taxon>
        <taxon>Candidatus Niyogiibacteriota</taxon>
    </lineage>
</organism>
<evidence type="ECO:0000313" key="1">
    <source>
        <dbReference type="EMBL" id="PIR70557.1"/>
    </source>
</evidence>
<dbReference type="EMBL" id="PFCN01000012">
    <property type="protein sequence ID" value="PIR70557.1"/>
    <property type="molecule type" value="Genomic_DNA"/>
</dbReference>
<comment type="caution">
    <text evidence="1">The sequence shown here is derived from an EMBL/GenBank/DDBJ whole genome shotgun (WGS) entry which is preliminary data.</text>
</comment>
<gene>
    <name evidence="1" type="ORF">COU46_00875</name>
</gene>
<protein>
    <recommendedName>
        <fullName evidence="3">Lactamase</fullName>
    </recommendedName>
</protein>
<reference evidence="2" key="1">
    <citation type="submission" date="2017-09" db="EMBL/GenBank/DDBJ databases">
        <title>Depth-based differentiation of microbial function through sediment-hosted aquifers and enrichment of novel symbionts in the deep terrestrial subsurface.</title>
        <authorList>
            <person name="Probst A.J."/>
            <person name="Ladd B."/>
            <person name="Jarett J.K."/>
            <person name="Geller-Mcgrath D.E."/>
            <person name="Sieber C.M.K."/>
            <person name="Emerson J.B."/>
            <person name="Anantharaman K."/>
            <person name="Thomas B.C."/>
            <person name="Malmstrom R."/>
            <person name="Stieglmeier M."/>
            <person name="Klingl A."/>
            <person name="Woyke T."/>
            <person name="Ryan C.M."/>
            <person name="Banfield J.F."/>
        </authorList>
    </citation>
    <scope>NUCLEOTIDE SEQUENCE [LARGE SCALE GENOMIC DNA]</scope>
</reference>
<name>A0A2H0TG75_9BACT</name>